<evidence type="ECO:0000313" key="3">
    <source>
        <dbReference type="Proteomes" id="UP000024329"/>
    </source>
</evidence>
<comment type="caution">
    <text evidence="2">The sequence shown here is derived from an EMBL/GenBank/DDBJ whole genome shotgun (WGS) entry which is preliminary data.</text>
</comment>
<feature type="compositionally biased region" description="Basic and acidic residues" evidence="1">
    <location>
        <begin position="313"/>
        <end position="322"/>
    </location>
</feature>
<evidence type="ECO:0000256" key="1">
    <source>
        <dbReference type="SAM" id="MobiDB-lite"/>
    </source>
</evidence>
<sequence length="340" mass="36816">MQDGFARISAPEFLSISLDNALPPLPGEKPERIASDLGCGLWSLMARAGRNVLPGPAHRSELGLTDELDALVEAAGQVVLTSGHRLSELLWTRSGPYWNGALARTLILQQARQGFLLLLAQAVTPRAVLFGHASPLVVELGIEGDLDLAGPHLVLLVCTVDPTGKAVARRGYAQAIKSARCFMPVGSAFERDALEALITLREKLDCHGVDCMIMRDLGEDGLGRQWKVGLRRDETIIGQLRIVLPGDAGIAEDGEMGAAMAEDGAYALTPANSALTRSPVHGDPGRPLRVIRRSPRHFRRFPAQARRRSAHPRSADRRREPLEPPALVPLTHRGARLPMT</sequence>
<feature type="compositionally biased region" description="Basic residues" evidence="1">
    <location>
        <begin position="297"/>
        <end position="311"/>
    </location>
</feature>
<dbReference type="RefSeq" id="WP_236727495.1">
    <property type="nucleotide sequence ID" value="NZ_JFYZ01000065.1"/>
</dbReference>
<accession>A0A031JBU8</accession>
<name>A0A031JBU8_9SPHN</name>
<dbReference type="Proteomes" id="UP000024329">
    <property type="component" value="Unassembled WGS sequence"/>
</dbReference>
<proteinExistence type="predicted"/>
<dbReference type="PATRIC" id="fig|158500.4.peg.5443"/>
<protein>
    <submittedName>
        <fullName evidence="2">Uncharacterized protein</fullName>
    </submittedName>
</protein>
<dbReference type="EMBL" id="JFYZ01000065">
    <property type="protein sequence ID" value="EZP70661.1"/>
    <property type="molecule type" value="Genomic_DNA"/>
</dbReference>
<gene>
    <name evidence="2" type="ORF">BV97_05370</name>
</gene>
<dbReference type="AlphaFoldDB" id="A0A031JBU8"/>
<organism evidence="2 3">
    <name type="scientific">Novosphingobium resinovorum</name>
    <dbReference type="NCBI Taxonomy" id="158500"/>
    <lineage>
        <taxon>Bacteria</taxon>
        <taxon>Pseudomonadati</taxon>
        <taxon>Pseudomonadota</taxon>
        <taxon>Alphaproteobacteria</taxon>
        <taxon>Sphingomonadales</taxon>
        <taxon>Sphingomonadaceae</taxon>
        <taxon>Novosphingobium</taxon>
    </lineage>
</organism>
<evidence type="ECO:0000313" key="2">
    <source>
        <dbReference type="EMBL" id="EZP70661.1"/>
    </source>
</evidence>
<dbReference type="eggNOG" id="ENOG5031BAS">
    <property type="taxonomic scope" value="Bacteria"/>
</dbReference>
<feature type="region of interest" description="Disordered" evidence="1">
    <location>
        <begin position="297"/>
        <end position="340"/>
    </location>
</feature>
<reference evidence="2 3" key="1">
    <citation type="submission" date="2014-03" db="EMBL/GenBank/DDBJ databases">
        <title>Whole genome sequence of Novosphingobium resinovorum KF1.</title>
        <authorList>
            <person name="Gan H.M."/>
            <person name="Gan H.Y."/>
            <person name="Chew T.H."/>
            <person name="Savka M.A."/>
        </authorList>
    </citation>
    <scope>NUCLEOTIDE SEQUENCE [LARGE SCALE GENOMIC DNA]</scope>
    <source>
        <strain evidence="2 3">KF1</strain>
    </source>
</reference>